<organism evidence="2 3">
    <name type="scientific">Listeria farberi</name>
    <dbReference type="NCBI Taxonomy" id="2713500"/>
    <lineage>
        <taxon>Bacteria</taxon>
        <taxon>Bacillati</taxon>
        <taxon>Bacillota</taxon>
        <taxon>Bacilli</taxon>
        <taxon>Bacillales</taxon>
        <taxon>Listeriaceae</taxon>
        <taxon>Listeria</taxon>
    </lineage>
</organism>
<name>A0A7X0ZK96_9LIST</name>
<dbReference type="AlphaFoldDB" id="A0A7X0ZK96"/>
<evidence type="ECO:0000313" key="3">
    <source>
        <dbReference type="Proteomes" id="UP000558070"/>
    </source>
</evidence>
<protein>
    <recommendedName>
        <fullName evidence="4">DUF5068 domain-containing protein</fullName>
    </recommendedName>
</protein>
<reference evidence="2 3" key="1">
    <citation type="submission" date="2020-03" db="EMBL/GenBank/DDBJ databases">
        <title>Soil Listeria distribution.</title>
        <authorList>
            <person name="Liao J."/>
            <person name="Wiedmann M."/>
        </authorList>
    </citation>
    <scope>NUCLEOTIDE SEQUENCE [LARGE SCALE GENOMIC DNA]</scope>
    <source>
        <strain evidence="2 3">FSL L7-0072</strain>
    </source>
</reference>
<feature type="compositionally biased region" description="Low complexity" evidence="1">
    <location>
        <begin position="35"/>
        <end position="53"/>
    </location>
</feature>
<evidence type="ECO:0000313" key="2">
    <source>
        <dbReference type="EMBL" id="MBC2288864.1"/>
    </source>
</evidence>
<accession>A0A7X0ZK96</accession>
<dbReference type="PROSITE" id="PS51257">
    <property type="entry name" value="PROKAR_LIPOPROTEIN"/>
    <property type="match status" value="1"/>
</dbReference>
<evidence type="ECO:0008006" key="4">
    <source>
        <dbReference type="Google" id="ProtNLM"/>
    </source>
</evidence>
<comment type="caution">
    <text evidence="2">The sequence shown here is derived from an EMBL/GenBank/DDBJ whole genome shotgun (WGS) entry which is preliminary data.</text>
</comment>
<proteinExistence type="predicted"/>
<dbReference type="Gene3D" id="2.60.40.4170">
    <property type="match status" value="1"/>
</dbReference>
<gene>
    <name evidence="2" type="ORF">HCB47_14710</name>
</gene>
<sequence>MKKFVGIILVASLIITGCTKSEENKTEKNTDNAEETSNSKVTESSKSTSSEKSLVALEEKQKEIKGNTEAEKVSLAFENNKPIEEKQGDYSVRVNGYQYLKLENFSSDFRIPFGDQTKEGGVLLLSVTYKNSSKEKVYMGPGFSMSVVGYPSSISDKKGLLTESVSSMIYEQKYVLEAESDISGYLALAIAPEAMEKITKEGQAVLELPGLYKSDNLKLEDAVLKPVKKQISLTKDNKEQPENREGDFYQDKTTAEFMGKKTMIINNTSQKSDSFDNINVSLEGYQIVSFEPNEDLKSRFSNFESGVILATFKLKITNNGDDPVNVDSTSGTLTIGKTVKMMNENMLEVRDEEIENVGKGQSGTKYIVFAFDKESYEKLYKDQEFQFGVSIKNTDFKQIISTRDISFNFSN</sequence>
<dbReference type="EMBL" id="JAARZO010000008">
    <property type="protein sequence ID" value="MBC2288864.1"/>
    <property type="molecule type" value="Genomic_DNA"/>
</dbReference>
<feature type="compositionally biased region" description="Basic and acidic residues" evidence="1">
    <location>
        <begin position="21"/>
        <end position="31"/>
    </location>
</feature>
<dbReference type="RefSeq" id="WP_185608271.1">
    <property type="nucleotide sequence ID" value="NZ_JAARZO010000008.1"/>
</dbReference>
<dbReference type="Proteomes" id="UP000558070">
    <property type="component" value="Unassembled WGS sequence"/>
</dbReference>
<evidence type="ECO:0000256" key="1">
    <source>
        <dbReference type="SAM" id="MobiDB-lite"/>
    </source>
</evidence>
<feature type="region of interest" description="Disordered" evidence="1">
    <location>
        <begin position="21"/>
        <end position="53"/>
    </location>
</feature>